<dbReference type="EMBL" id="BJXU01000079">
    <property type="protein sequence ID" value="GEN24182.1"/>
    <property type="molecule type" value="Genomic_DNA"/>
</dbReference>
<reference evidence="1 4" key="2">
    <citation type="submission" date="2019-07" db="EMBL/GenBank/DDBJ databases">
        <title>Whole genome shotgun sequence of Halomonas cupida NBRC 102219.</title>
        <authorList>
            <person name="Hosoyama A."/>
            <person name="Uohara A."/>
            <person name="Ohji S."/>
            <person name="Ichikawa N."/>
        </authorList>
    </citation>
    <scope>NUCLEOTIDE SEQUENCE [LARGE SCALE GENOMIC DNA]</scope>
    <source>
        <strain evidence="1 4">NBRC 102219</strain>
    </source>
</reference>
<gene>
    <name evidence="1" type="ORF">HCU01_21310</name>
    <name evidence="2" type="ORF">SAMN05660971_02975</name>
</gene>
<proteinExistence type="predicted"/>
<evidence type="ECO:0000313" key="2">
    <source>
        <dbReference type="EMBL" id="SHM44034.1"/>
    </source>
</evidence>
<organism evidence="2 3">
    <name type="scientific">Halomonas cupida</name>
    <dbReference type="NCBI Taxonomy" id="44933"/>
    <lineage>
        <taxon>Bacteria</taxon>
        <taxon>Pseudomonadati</taxon>
        <taxon>Pseudomonadota</taxon>
        <taxon>Gammaproteobacteria</taxon>
        <taxon>Oceanospirillales</taxon>
        <taxon>Halomonadaceae</taxon>
        <taxon>Halomonas</taxon>
    </lineage>
</organism>
<dbReference type="Proteomes" id="UP000321726">
    <property type="component" value="Unassembled WGS sequence"/>
</dbReference>
<name>A0A1M7IT89_9GAMM</name>
<evidence type="ECO:0000313" key="3">
    <source>
        <dbReference type="Proteomes" id="UP000184123"/>
    </source>
</evidence>
<evidence type="ECO:0000313" key="1">
    <source>
        <dbReference type="EMBL" id="GEN24182.1"/>
    </source>
</evidence>
<dbReference type="AlphaFoldDB" id="A0A1M7IT89"/>
<reference evidence="2 3" key="1">
    <citation type="submission" date="2016-11" db="EMBL/GenBank/DDBJ databases">
        <authorList>
            <person name="Jaros S."/>
            <person name="Januszkiewicz K."/>
            <person name="Wedrychowicz H."/>
        </authorList>
    </citation>
    <scope>NUCLEOTIDE SEQUENCE [LARGE SCALE GENOMIC DNA]</scope>
    <source>
        <strain evidence="2 3">DSM 4740</strain>
    </source>
</reference>
<evidence type="ECO:0000313" key="4">
    <source>
        <dbReference type="Proteomes" id="UP000321726"/>
    </source>
</evidence>
<sequence>MLPGQWQEPGEAAGIVQCACHRNKEAAPAWKDCSCHIGAKHSCLGLDQGLGRLTMQGQSQQPWERKRVMEER</sequence>
<protein>
    <submittedName>
        <fullName evidence="2">Uncharacterized protein</fullName>
    </submittedName>
</protein>
<accession>A0A1M7IT89</accession>
<dbReference type="EMBL" id="FRCA01000008">
    <property type="protein sequence ID" value="SHM44034.1"/>
    <property type="molecule type" value="Genomic_DNA"/>
</dbReference>
<dbReference type="Proteomes" id="UP000184123">
    <property type="component" value="Unassembled WGS sequence"/>
</dbReference>
<keyword evidence="4" id="KW-1185">Reference proteome</keyword>